<reference evidence="1 2" key="1">
    <citation type="submission" date="2021-03" db="EMBL/GenBank/DDBJ databases">
        <title>Sequencing the genomes of 1000 actinobacteria strains.</title>
        <authorList>
            <person name="Klenk H.-P."/>
        </authorList>
    </citation>
    <scope>NUCLEOTIDE SEQUENCE [LARGE SCALE GENOMIC DNA]</scope>
    <source>
        <strain evidence="1 2">DSM 44580</strain>
    </source>
</reference>
<sequence>MSTENNSFAVHLQSLLDFARELGTQLTGMSAPLAHLGGLSERPPALGEFTEAATLGAQHLAAAEEMHALLNRAGQAIDFAEDVTHTVANAYHQLDKQAGQALNALGSTLATGVGDVLGLGNDGNRTDPGRV</sequence>
<evidence type="ECO:0000313" key="1">
    <source>
        <dbReference type="EMBL" id="MBP2471517.1"/>
    </source>
</evidence>
<gene>
    <name evidence="1" type="ORF">JOF53_000389</name>
</gene>
<protein>
    <recommendedName>
        <fullName evidence="3">ESX-1 secretion-associated protein</fullName>
    </recommendedName>
</protein>
<comment type="caution">
    <text evidence="1">The sequence shown here is derived from an EMBL/GenBank/DDBJ whole genome shotgun (WGS) entry which is preliminary data.</text>
</comment>
<dbReference type="RefSeq" id="WP_086783784.1">
    <property type="nucleotide sequence ID" value="NZ_JAGIOO010000001.1"/>
</dbReference>
<evidence type="ECO:0008006" key="3">
    <source>
        <dbReference type="Google" id="ProtNLM"/>
    </source>
</evidence>
<dbReference type="Proteomes" id="UP001519363">
    <property type="component" value="Unassembled WGS sequence"/>
</dbReference>
<proteinExistence type="predicted"/>
<keyword evidence="2" id="KW-1185">Reference proteome</keyword>
<dbReference type="EMBL" id="JAGIOO010000001">
    <property type="protein sequence ID" value="MBP2471517.1"/>
    <property type="molecule type" value="Genomic_DNA"/>
</dbReference>
<organism evidence="1 2">
    <name type="scientific">Crossiella equi</name>
    <dbReference type="NCBI Taxonomy" id="130796"/>
    <lineage>
        <taxon>Bacteria</taxon>
        <taxon>Bacillati</taxon>
        <taxon>Actinomycetota</taxon>
        <taxon>Actinomycetes</taxon>
        <taxon>Pseudonocardiales</taxon>
        <taxon>Pseudonocardiaceae</taxon>
        <taxon>Crossiella</taxon>
    </lineage>
</organism>
<evidence type="ECO:0000313" key="2">
    <source>
        <dbReference type="Proteomes" id="UP001519363"/>
    </source>
</evidence>
<name>A0ABS5A4M4_9PSEU</name>
<accession>A0ABS5A4M4</accession>